<dbReference type="InterPro" id="IPR051678">
    <property type="entry name" value="AGP_Transferase"/>
</dbReference>
<dbReference type="PANTHER" id="PTHR21310">
    <property type="entry name" value="AMINOGLYCOSIDE PHOSPHOTRANSFERASE-RELATED-RELATED"/>
    <property type="match status" value="1"/>
</dbReference>
<dbReference type="RefSeq" id="WP_021680963.1">
    <property type="nucleotide sequence ID" value="NZ_KI260319.1"/>
</dbReference>
<dbReference type="SUPFAM" id="SSF56112">
    <property type="entry name" value="Protein kinase-like (PK-like)"/>
    <property type="match status" value="1"/>
</dbReference>
<dbReference type="GO" id="GO:0004672">
    <property type="term" value="F:protein kinase activity"/>
    <property type="evidence" value="ECO:0007669"/>
    <property type="project" value="InterPro"/>
</dbReference>
<dbReference type="PROSITE" id="PS50011">
    <property type="entry name" value="PROTEIN_KINASE_DOM"/>
    <property type="match status" value="1"/>
</dbReference>
<evidence type="ECO:0000313" key="2">
    <source>
        <dbReference type="EMBL" id="ERJ90771.1"/>
    </source>
</evidence>
<dbReference type="GeneID" id="93693349"/>
<dbReference type="AlphaFoldDB" id="U2JWV3"/>
<dbReference type="Proteomes" id="UP000016662">
    <property type="component" value="Unassembled WGS sequence"/>
</dbReference>
<reference evidence="2 3" key="1">
    <citation type="submission" date="2013-07" db="EMBL/GenBank/DDBJ databases">
        <authorList>
            <person name="Weinstock G."/>
            <person name="Sodergren E."/>
            <person name="Wylie T."/>
            <person name="Fulton L."/>
            <person name="Fulton R."/>
            <person name="Fronick C."/>
            <person name="O'Laughlin M."/>
            <person name="Godfrey J."/>
            <person name="Miner T."/>
            <person name="Herter B."/>
            <person name="Appelbaum E."/>
            <person name="Cordes M."/>
            <person name="Lek S."/>
            <person name="Wollam A."/>
            <person name="Pepin K.H."/>
            <person name="Palsikar V.B."/>
            <person name="Mitreva M."/>
            <person name="Wilson R.K."/>
        </authorList>
    </citation>
    <scope>NUCLEOTIDE SEQUENCE [LARGE SCALE GENOMIC DNA]</scope>
    <source>
        <strain evidence="2 3">ATCC 27760</strain>
    </source>
</reference>
<dbReference type="GO" id="GO:0005524">
    <property type="term" value="F:ATP binding"/>
    <property type="evidence" value="ECO:0007669"/>
    <property type="project" value="InterPro"/>
</dbReference>
<dbReference type="InterPro" id="IPR002575">
    <property type="entry name" value="Aminoglycoside_PTrfase"/>
</dbReference>
<name>U2JWV3_9FIRM</name>
<gene>
    <name evidence="2" type="ORF">RUMCAL_02776</name>
</gene>
<proteinExistence type="predicted"/>
<protein>
    <submittedName>
        <fullName evidence="2">Phosphotransferase enzyme family protein</fullName>
    </submittedName>
</protein>
<dbReference type="HOGENOM" id="CLU_083624_1_0_9"/>
<organism evidence="2 3">
    <name type="scientific">Ruminococcus callidus ATCC 27760</name>
    <dbReference type="NCBI Taxonomy" id="411473"/>
    <lineage>
        <taxon>Bacteria</taxon>
        <taxon>Bacillati</taxon>
        <taxon>Bacillota</taxon>
        <taxon>Clostridia</taxon>
        <taxon>Eubacteriales</taxon>
        <taxon>Oscillospiraceae</taxon>
        <taxon>Ruminococcus</taxon>
    </lineage>
</organism>
<accession>U2JWV3</accession>
<keyword evidence="3" id="KW-1185">Reference proteome</keyword>
<feature type="domain" description="Protein kinase" evidence="1">
    <location>
        <begin position="1"/>
        <end position="247"/>
    </location>
</feature>
<dbReference type="OrthoDB" id="9800774at2"/>
<comment type="caution">
    <text evidence="2">The sequence shown here is derived from an EMBL/GenBank/DDBJ whole genome shotgun (WGS) entry which is preliminary data.</text>
</comment>
<dbReference type="Gene3D" id="3.90.1200.10">
    <property type="match status" value="1"/>
</dbReference>
<dbReference type="PATRIC" id="fig|411473.3.peg.2330"/>
<dbReference type="EMBL" id="AWVF01000346">
    <property type="protein sequence ID" value="ERJ90771.1"/>
    <property type="molecule type" value="Genomic_DNA"/>
</dbReference>
<dbReference type="InterPro" id="IPR000719">
    <property type="entry name" value="Prot_kinase_dom"/>
</dbReference>
<evidence type="ECO:0000259" key="1">
    <source>
        <dbReference type="PROSITE" id="PS50011"/>
    </source>
</evidence>
<evidence type="ECO:0000313" key="3">
    <source>
        <dbReference type="Proteomes" id="UP000016662"/>
    </source>
</evidence>
<dbReference type="STRING" id="411473.RUMCAL_02776"/>
<dbReference type="Pfam" id="PF01636">
    <property type="entry name" value="APH"/>
    <property type="match status" value="1"/>
</dbReference>
<dbReference type="eggNOG" id="COG0510">
    <property type="taxonomic scope" value="Bacteria"/>
</dbReference>
<keyword evidence="2" id="KW-0808">Transferase</keyword>
<sequence>MMEPLLEGLEKTSYREGDTRVKVFGHGYLKSDILNEALNQARVEETGLRIPKLLEVRKADGKWAIVTEFVEGETLQSMMEQHPDKMHNYMEQFVLLQKEIQSKRSPLLTKLKDKMNRKISQSGLDATTRYDLHTRLNAMHDHIKVCHGDFHPSNVIVDKDGRLHVIDWSHATQGNGSADAARTFLLFKLEGKDDWAELYLKMFCDMNDVARQYVSQWMPIVAASQLVKHKPEEKDFLMRWIDVFDYE</sequence>
<dbReference type="InterPro" id="IPR011009">
    <property type="entry name" value="Kinase-like_dom_sf"/>
</dbReference>